<keyword evidence="3 7" id="KW-0812">Transmembrane</keyword>
<dbReference type="InterPro" id="IPR029248">
    <property type="entry name" value="TMEM107"/>
</dbReference>
<keyword evidence="6 7" id="KW-0472">Membrane</keyword>
<protein>
    <recommendedName>
        <fullName evidence="2">Transmembrane protein 107</fullName>
    </recommendedName>
</protein>
<evidence type="ECO:0000256" key="6">
    <source>
        <dbReference type="ARBA" id="ARBA00023136"/>
    </source>
</evidence>
<evidence type="ECO:0000256" key="5">
    <source>
        <dbReference type="ARBA" id="ARBA00022989"/>
    </source>
</evidence>
<evidence type="ECO:0000256" key="4">
    <source>
        <dbReference type="ARBA" id="ARBA00022794"/>
    </source>
</evidence>
<keyword evidence="4" id="KW-0970">Cilium biogenesis/degradation</keyword>
<gene>
    <name evidence="8" type="ORF">BaRGS_00021114</name>
</gene>
<proteinExistence type="predicted"/>
<evidence type="ECO:0000313" key="9">
    <source>
        <dbReference type="Proteomes" id="UP001519460"/>
    </source>
</evidence>
<dbReference type="Proteomes" id="UP001519460">
    <property type="component" value="Unassembled WGS sequence"/>
</dbReference>
<feature type="transmembrane region" description="Helical" evidence="7">
    <location>
        <begin position="83"/>
        <end position="101"/>
    </location>
</feature>
<feature type="transmembrane region" description="Helical" evidence="7">
    <location>
        <begin position="108"/>
        <end position="134"/>
    </location>
</feature>
<sequence length="138" mass="15695">MQVSGLVPARFLTIVAHLIIVIVIFWSREENILMCLPETYTDSEKDKKDLEMIIGLSVTLGLFLCELIGFMGGITMFFPFQSLLSTVAHSAAAVALSYFLFDSWPCDWYWWIFGFCSAFPAFTEIITIIGVVFFRKNI</sequence>
<evidence type="ECO:0000256" key="3">
    <source>
        <dbReference type="ARBA" id="ARBA00022692"/>
    </source>
</evidence>
<evidence type="ECO:0000256" key="2">
    <source>
        <dbReference type="ARBA" id="ARBA00015652"/>
    </source>
</evidence>
<organism evidence="8 9">
    <name type="scientific">Batillaria attramentaria</name>
    <dbReference type="NCBI Taxonomy" id="370345"/>
    <lineage>
        <taxon>Eukaryota</taxon>
        <taxon>Metazoa</taxon>
        <taxon>Spiralia</taxon>
        <taxon>Lophotrochozoa</taxon>
        <taxon>Mollusca</taxon>
        <taxon>Gastropoda</taxon>
        <taxon>Caenogastropoda</taxon>
        <taxon>Sorbeoconcha</taxon>
        <taxon>Cerithioidea</taxon>
        <taxon>Batillariidae</taxon>
        <taxon>Batillaria</taxon>
    </lineage>
</organism>
<accession>A0ABD0KKH5</accession>
<dbReference type="GO" id="GO:0030030">
    <property type="term" value="P:cell projection organization"/>
    <property type="evidence" value="ECO:0007669"/>
    <property type="project" value="UniProtKB-KW"/>
</dbReference>
<evidence type="ECO:0000313" key="8">
    <source>
        <dbReference type="EMBL" id="KAK7487695.1"/>
    </source>
</evidence>
<comment type="subcellular location">
    <subcellularLocation>
        <location evidence="1">Membrane</location>
        <topology evidence="1">Multi-pass membrane protein</topology>
    </subcellularLocation>
</comment>
<dbReference type="AlphaFoldDB" id="A0ABD0KKH5"/>
<keyword evidence="5 7" id="KW-1133">Transmembrane helix</keyword>
<dbReference type="GO" id="GO:0016020">
    <property type="term" value="C:membrane"/>
    <property type="evidence" value="ECO:0007669"/>
    <property type="project" value="UniProtKB-SubCell"/>
</dbReference>
<keyword evidence="9" id="KW-1185">Reference proteome</keyword>
<name>A0ABD0KKH5_9CAEN</name>
<evidence type="ECO:0000256" key="7">
    <source>
        <dbReference type="SAM" id="Phobius"/>
    </source>
</evidence>
<evidence type="ECO:0000256" key="1">
    <source>
        <dbReference type="ARBA" id="ARBA00004141"/>
    </source>
</evidence>
<dbReference type="Pfam" id="PF14995">
    <property type="entry name" value="TMEM107"/>
    <property type="match status" value="1"/>
</dbReference>
<reference evidence="8 9" key="1">
    <citation type="journal article" date="2023" name="Sci. Data">
        <title>Genome assembly of the Korean intertidal mud-creeper Batillaria attramentaria.</title>
        <authorList>
            <person name="Patra A.K."/>
            <person name="Ho P.T."/>
            <person name="Jun S."/>
            <person name="Lee S.J."/>
            <person name="Kim Y."/>
            <person name="Won Y.J."/>
        </authorList>
    </citation>
    <scope>NUCLEOTIDE SEQUENCE [LARGE SCALE GENOMIC DNA]</scope>
    <source>
        <strain evidence="8">Wonlab-2016</strain>
    </source>
</reference>
<feature type="transmembrane region" description="Helical" evidence="7">
    <location>
        <begin position="52"/>
        <end position="71"/>
    </location>
</feature>
<dbReference type="PANTHER" id="PTHR34341:SF1">
    <property type="entry name" value="TRANSMEMBRANE PROTEIN 107"/>
    <property type="match status" value="1"/>
</dbReference>
<dbReference type="PANTHER" id="PTHR34341">
    <property type="entry name" value="TRANSMEMBRANE PROTEIN 107"/>
    <property type="match status" value="1"/>
</dbReference>
<feature type="transmembrane region" description="Helical" evidence="7">
    <location>
        <begin position="7"/>
        <end position="27"/>
    </location>
</feature>
<comment type="caution">
    <text evidence="8">The sequence shown here is derived from an EMBL/GenBank/DDBJ whole genome shotgun (WGS) entry which is preliminary data.</text>
</comment>
<dbReference type="EMBL" id="JACVVK020000161">
    <property type="protein sequence ID" value="KAK7487695.1"/>
    <property type="molecule type" value="Genomic_DNA"/>
</dbReference>